<dbReference type="EMBL" id="OV170229">
    <property type="protein sequence ID" value="CAH0730744.1"/>
    <property type="molecule type" value="Genomic_DNA"/>
</dbReference>
<proteinExistence type="predicted"/>
<dbReference type="AlphaFoldDB" id="A0A8J9V5T8"/>
<dbReference type="Proteomes" id="UP000838878">
    <property type="component" value="Chromosome 9"/>
</dbReference>
<name>A0A8J9V5T8_9NEOP</name>
<feature type="region of interest" description="Disordered" evidence="1">
    <location>
        <begin position="57"/>
        <end position="81"/>
    </location>
</feature>
<reference evidence="2" key="1">
    <citation type="submission" date="2021-12" db="EMBL/GenBank/DDBJ databases">
        <authorList>
            <person name="Martin H S."/>
        </authorList>
    </citation>
    <scope>NUCLEOTIDE SEQUENCE</scope>
</reference>
<feature type="non-terminal residue" evidence="2">
    <location>
        <position position="81"/>
    </location>
</feature>
<protein>
    <submittedName>
        <fullName evidence="2">Uncharacterized protein</fullName>
    </submittedName>
</protein>
<sequence length="81" mass="8697">MKINKASMISTVPPNRVDSSRGVATGKIAADSKLQLCGWGGQSGYALEGCVDTGLLRPPQPHTSQLGTVYATKRRRRNGKR</sequence>
<gene>
    <name evidence="2" type="ORF">BINO364_LOCUS15692</name>
</gene>
<evidence type="ECO:0000313" key="3">
    <source>
        <dbReference type="Proteomes" id="UP000838878"/>
    </source>
</evidence>
<feature type="compositionally biased region" description="Basic residues" evidence="1">
    <location>
        <begin position="72"/>
        <end position="81"/>
    </location>
</feature>
<organism evidence="2 3">
    <name type="scientific">Brenthis ino</name>
    <name type="common">lesser marbled fritillary</name>
    <dbReference type="NCBI Taxonomy" id="405034"/>
    <lineage>
        <taxon>Eukaryota</taxon>
        <taxon>Metazoa</taxon>
        <taxon>Ecdysozoa</taxon>
        <taxon>Arthropoda</taxon>
        <taxon>Hexapoda</taxon>
        <taxon>Insecta</taxon>
        <taxon>Pterygota</taxon>
        <taxon>Neoptera</taxon>
        <taxon>Endopterygota</taxon>
        <taxon>Lepidoptera</taxon>
        <taxon>Glossata</taxon>
        <taxon>Ditrysia</taxon>
        <taxon>Papilionoidea</taxon>
        <taxon>Nymphalidae</taxon>
        <taxon>Heliconiinae</taxon>
        <taxon>Argynnini</taxon>
        <taxon>Brenthis</taxon>
    </lineage>
</organism>
<accession>A0A8J9V5T8</accession>
<dbReference type="OrthoDB" id="7422633at2759"/>
<feature type="region of interest" description="Disordered" evidence="1">
    <location>
        <begin position="1"/>
        <end position="23"/>
    </location>
</feature>
<evidence type="ECO:0000256" key="1">
    <source>
        <dbReference type="SAM" id="MobiDB-lite"/>
    </source>
</evidence>
<evidence type="ECO:0000313" key="2">
    <source>
        <dbReference type="EMBL" id="CAH0730744.1"/>
    </source>
</evidence>
<keyword evidence="3" id="KW-1185">Reference proteome</keyword>